<organism evidence="1">
    <name type="scientific">Halorubrum distributum</name>
    <dbReference type="NCBI Taxonomy" id="29283"/>
    <lineage>
        <taxon>Archaea</taxon>
        <taxon>Methanobacteriati</taxon>
        <taxon>Methanobacteriota</taxon>
        <taxon>Stenosarchaea group</taxon>
        <taxon>Halobacteria</taxon>
        <taxon>Halobacteriales</taxon>
        <taxon>Haloferacaceae</taxon>
        <taxon>Halorubrum</taxon>
        <taxon>Halorubrum distributum group</taxon>
    </lineage>
</organism>
<accession>A0A2R2NVS1</accession>
<protein>
    <submittedName>
        <fullName evidence="1">Uncharacterized protein</fullName>
    </submittedName>
</protein>
<sequence length="132" mass="14260">MTDGSDTEDAAGRKAIAAATYTLRSTENLLDDVDDDLEEFADGHPTFSREFGVYDENGPDGPASIEASRLGEFARQGDGKLSTEWDFATAYGYKIGLLEALTHLDGWGSEVFDDDILDESELPEPDSAGSED</sequence>
<name>A0A2R2NVS1_9EURY</name>
<dbReference type="AlphaFoldDB" id="A0A2R2NVS1"/>
<geneLocation type="plasmid" evidence="1">
    <name>pFA-1</name>
</geneLocation>
<keyword evidence="1" id="KW-0614">Plasmid</keyword>
<reference evidence="1" key="1">
    <citation type="submission" date="2014-03" db="EMBL/GenBank/DDBJ databases">
        <title>pFA-1, a novel haloarchaeal plasmid isolated from the type strain of Halorubrum litoreum, contains an integrase family tyrosine recombinases.</title>
        <authorList>
            <person name="Chen S."/>
            <person name="Qin J."/>
            <person name="Yan Z."/>
            <person name="Yang Z.L."/>
        </authorList>
    </citation>
    <scope>NUCLEOTIDE SEQUENCE</scope>
    <source>
        <strain evidence="1">Fa-1</strain>
        <plasmid evidence="1">pFA-1</plasmid>
    </source>
</reference>
<dbReference type="EMBL" id="KJ619463">
    <property type="protein sequence ID" value="AKB09805.1"/>
    <property type="molecule type" value="Genomic_DNA"/>
</dbReference>
<proteinExistence type="predicted"/>
<dbReference type="RefSeq" id="WP_008364421.1">
    <property type="nucleotide sequence ID" value="NZ_KJ619463.1"/>
</dbReference>
<evidence type="ECO:0000313" key="1">
    <source>
        <dbReference type="EMBL" id="AKB09805.1"/>
    </source>
</evidence>